<dbReference type="AlphaFoldDB" id="A0A9Q0H821"/>
<name>A0A9Q0H821_9MAGN</name>
<dbReference type="Proteomes" id="UP001141806">
    <property type="component" value="Unassembled WGS sequence"/>
</dbReference>
<gene>
    <name evidence="2" type="ORF">NE237_019903</name>
</gene>
<accession>A0A9Q0H821</accession>
<dbReference type="EMBL" id="JAMYWD010000009">
    <property type="protein sequence ID" value="KAJ4959993.1"/>
    <property type="molecule type" value="Genomic_DNA"/>
</dbReference>
<feature type="compositionally biased region" description="Polar residues" evidence="1">
    <location>
        <begin position="112"/>
        <end position="134"/>
    </location>
</feature>
<feature type="region of interest" description="Disordered" evidence="1">
    <location>
        <begin position="100"/>
        <end position="134"/>
    </location>
</feature>
<proteinExistence type="predicted"/>
<evidence type="ECO:0000313" key="2">
    <source>
        <dbReference type="EMBL" id="KAJ4959993.1"/>
    </source>
</evidence>
<feature type="compositionally biased region" description="Polar residues" evidence="1">
    <location>
        <begin position="1"/>
        <end position="32"/>
    </location>
</feature>
<sequence>MSKNQKNQHQITQVQPLWKTTTTASRTQAEQSLTRRTDYYNKEDGSYGKDTTKVTHSSGAFGRGGLGHKEEYKVVDKHKVGDSKGYTEYYTEERFRTVQYGNTKSSNNNSNRTITYDNTSNNTVTYDDSNYYSD</sequence>
<reference evidence="2" key="1">
    <citation type="journal article" date="2023" name="Plant J.">
        <title>The genome of the king protea, Protea cynaroides.</title>
        <authorList>
            <person name="Chang J."/>
            <person name="Duong T.A."/>
            <person name="Schoeman C."/>
            <person name="Ma X."/>
            <person name="Roodt D."/>
            <person name="Barker N."/>
            <person name="Li Z."/>
            <person name="Van de Peer Y."/>
            <person name="Mizrachi E."/>
        </authorList>
    </citation>
    <scope>NUCLEOTIDE SEQUENCE</scope>
    <source>
        <tissue evidence="2">Young leaves</tissue>
    </source>
</reference>
<comment type="caution">
    <text evidence="2">The sequence shown here is derived from an EMBL/GenBank/DDBJ whole genome shotgun (WGS) entry which is preliminary data.</text>
</comment>
<feature type="compositionally biased region" description="Basic and acidic residues" evidence="1">
    <location>
        <begin position="33"/>
        <end position="53"/>
    </location>
</feature>
<dbReference type="OrthoDB" id="1429861at2759"/>
<feature type="region of interest" description="Disordered" evidence="1">
    <location>
        <begin position="1"/>
        <end position="66"/>
    </location>
</feature>
<evidence type="ECO:0000313" key="3">
    <source>
        <dbReference type="Proteomes" id="UP001141806"/>
    </source>
</evidence>
<keyword evidence="3" id="KW-1185">Reference proteome</keyword>
<protein>
    <submittedName>
        <fullName evidence="2">Uncharacterized protein</fullName>
    </submittedName>
</protein>
<organism evidence="2 3">
    <name type="scientific">Protea cynaroides</name>
    <dbReference type="NCBI Taxonomy" id="273540"/>
    <lineage>
        <taxon>Eukaryota</taxon>
        <taxon>Viridiplantae</taxon>
        <taxon>Streptophyta</taxon>
        <taxon>Embryophyta</taxon>
        <taxon>Tracheophyta</taxon>
        <taxon>Spermatophyta</taxon>
        <taxon>Magnoliopsida</taxon>
        <taxon>Proteales</taxon>
        <taxon>Proteaceae</taxon>
        <taxon>Protea</taxon>
    </lineage>
</organism>
<evidence type="ECO:0000256" key="1">
    <source>
        <dbReference type="SAM" id="MobiDB-lite"/>
    </source>
</evidence>